<dbReference type="GO" id="GO:0004300">
    <property type="term" value="F:enoyl-CoA hydratase activity"/>
    <property type="evidence" value="ECO:0007669"/>
    <property type="project" value="UniProtKB-EC"/>
</dbReference>
<dbReference type="Proteomes" id="UP000885832">
    <property type="component" value="Unassembled WGS sequence"/>
</dbReference>
<dbReference type="Pfam" id="PF00378">
    <property type="entry name" value="ECH_1"/>
    <property type="match status" value="1"/>
</dbReference>
<comment type="similarity">
    <text evidence="3">In the N-terminal section; belongs to the enoyl-CoA hydratase/isomerase family.</text>
</comment>
<reference evidence="15" key="1">
    <citation type="journal article" date="2020" name="mSystems">
        <title>Genome- and Community-Level Interaction Insights into Carbon Utilization and Element Cycling Functions of Hydrothermarchaeota in Hydrothermal Sediment.</title>
        <authorList>
            <person name="Zhou Z."/>
            <person name="Liu Y."/>
            <person name="Xu W."/>
            <person name="Pan J."/>
            <person name="Luo Z.H."/>
            <person name="Li M."/>
        </authorList>
    </citation>
    <scope>NUCLEOTIDE SEQUENCE [LARGE SCALE GENOMIC DNA]</scope>
    <source>
        <strain evidence="15">HyVt-505</strain>
    </source>
</reference>
<dbReference type="GO" id="GO:0006635">
    <property type="term" value="P:fatty acid beta-oxidation"/>
    <property type="evidence" value="ECO:0007669"/>
    <property type="project" value="UniProtKB-UniPathway"/>
</dbReference>
<accession>A0A832J866</accession>
<dbReference type="FunFam" id="3.40.50.720:FF:000009">
    <property type="entry name" value="Fatty oxidation complex, alpha subunit"/>
    <property type="match status" value="1"/>
</dbReference>
<evidence type="ECO:0000256" key="6">
    <source>
        <dbReference type="ARBA" id="ARBA00022963"/>
    </source>
</evidence>
<dbReference type="InterPro" id="IPR006180">
    <property type="entry name" value="3-OHacyl-CoA_DH_CS"/>
</dbReference>
<evidence type="ECO:0000256" key="10">
    <source>
        <dbReference type="ARBA" id="ARBA00023239"/>
    </source>
</evidence>
<keyword evidence="10" id="KW-0456">Lyase</keyword>
<dbReference type="GO" id="GO:0016509">
    <property type="term" value="F:long-chain (3S)-3-hydroxyacyl-CoA dehydrogenase (NAD+) activity"/>
    <property type="evidence" value="ECO:0007669"/>
    <property type="project" value="TreeGrafter"/>
</dbReference>
<dbReference type="PANTHER" id="PTHR43612">
    <property type="entry name" value="TRIFUNCTIONAL ENZYME SUBUNIT ALPHA"/>
    <property type="match status" value="1"/>
</dbReference>
<evidence type="ECO:0000259" key="13">
    <source>
        <dbReference type="Pfam" id="PF00725"/>
    </source>
</evidence>
<protein>
    <recommendedName>
        <fullName evidence="4">enoyl-CoA hydratase</fullName>
        <ecNumber evidence="4">4.2.1.17</ecNumber>
    </recommendedName>
</protein>
<dbReference type="SUPFAM" id="SSF52096">
    <property type="entry name" value="ClpP/crotonase"/>
    <property type="match status" value="1"/>
</dbReference>
<dbReference type="Gene3D" id="3.90.226.10">
    <property type="entry name" value="2-enoyl-CoA Hydratase, Chain A, domain 1"/>
    <property type="match status" value="1"/>
</dbReference>
<dbReference type="Gene3D" id="1.10.1040.50">
    <property type="match status" value="1"/>
</dbReference>
<keyword evidence="6" id="KW-0442">Lipid degradation</keyword>
<keyword evidence="11" id="KW-0511">Multifunctional enzyme</keyword>
<dbReference type="InterPro" id="IPR008927">
    <property type="entry name" value="6-PGluconate_DH-like_C_sf"/>
</dbReference>
<evidence type="ECO:0000313" key="15">
    <source>
        <dbReference type="EMBL" id="HHJ80583.1"/>
    </source>
</evidence>
<comment type="catalytic activity">
    <reaction evidence="12">
        <text>a (3S)-3-hydroxyacyl-CoA + NAD(+) = a 3-oxoacyl-CoA + NADH + H(+)</text>
        <dbReference type="Rhea" id="RHEA:22432"/>
        <dbReference type="ChEBI" id="CHEBI:15378"/>
        <dbReference type="ChEBI" id="CHEBI:57318"/>
        <dbReference type="ChEBI" id="CHEBI:57540"/>
        <dbReference type="ChEBI" id="CHEBI:57945"/>
        <dbReference type="ChEBI" id="CHEBI:90726"/>
        <dbReference type="EC" id="1.1.1.35"/>
    </reaction>
</comment>
<dbReference type="AlphaFoldDB" id="A0A832J866"/>
<keyword evidence="8" id="KW-0520">NAD</keyword>
<dbReference type="Gene3D" id="3.40.50.720">
    <property type="entry name" value="NAD(P)-binding Rossmann-like Domain"/>
    <property type="match status" value="1"/>
</dbReference>
<evidence type="ECO:0000256" key="11">
    <source>
        <dbReference type="ARBA" id="ARBA00023268"/>
    </source>
</evidence>
<keyword evidence="9" id="KW-0443">Lipid metabolism</keyword>
<feature type="domain" description="3-hydroxyacyl-CoA dehydrogenase NAD binding" evidence="14">
    <location>
        <begin position="309"/>
        <end position="481"/>
    </location>
</feature>
<dbReference type="EMBL" id="DRNF01000189">
    <property type="protein sequence ID" value="HHJ80583.1"/>
    <property type="molecule type" value="Genomic_DNA"/>
</dbReference>
<comment type="pathway">
    <text evidence="1">Lipid metabolism; fatty acid beta-oxidation.</text>
</comment>
<evidence type="ECO:0000256" key="7">
    <source>
        <dbReference type="ARBA" id="ARBA00023002"/>
    </source>
</evidence>
<dbReference type="InterPro" id="IPR036291">
    <property type="entry name" value="NAD(P)-bd_dom_sf"/>
</dbReference>
<dbReference type="InterPro" id="IPR001753">
    <property type="entry name" value="Enoyl-CoA_hydra/iso"/>
</dbReference>
<dbReference type="SUPFAM" id="SSF48179">
    <property type="entry name" value="6-phosphogluconate dehydrogenase C-terminal domain-like"/>
    <property type="match status" value="2"/>
</dbReference>
<dbReference type="PANTHER" id="PTHR43612:SF3">
    <property type="entry name" value="TRIFUNCTIONAL ENZYME SUBUNIT ALPHA, MITOCHONDRIAL"/>
    <property type="match status" value="1"/>
</dbReference>
<dbReference type="FunFam" id="3.90.226.10:FF:000011">
    <property type="entry name" value="Fatty acid oxidation complex subunit alpha"/>
    <property type="match status" value="1"/>
</dbReference>
<comment type="caution">
    <text evidence="15">The sequence shown here is derived from an EMBL/GenBank/DDBJ whole genome shotgun (WGS) entry which is preliminary data.</text>
</comment>
<evidence type="ECO:0000256" key="1">
    <source>
        <dbReference type="ARBA" id="ARBA00005005"/>
    </source>
</evidence>
<dbReference type="InterPro" id="IPR050136">
    <property type="entry name" value="FA_oxidation_alpha_subunit"/>
</dbReference>
<keyword evidence="5" id="KW-0276">Fatty acid metabolism</keyword>
<dbReference type="InterPro" id="IPR029045">
    <property type="entry name" value="ClpP/crotonase-like_dom_sf"/>
</dbReference>
<dbReference type="Pfam" id="PF00725">
    <property type="entry name" value="3HCDH"/>
    <property type="match status" value="1"/>
</dbReference>
<organism evidence="15">
    <name type="scientific">Candidatus Tenderia electrophaga</name>
    <dbReference type="NCBI Taxonomy" id="1748243"/>
    <lineage>
        <taxon>Bacteria</taxon>
        <taxon>Pseudomonadati</taxon>
        <taxon>Pseudomonadota</taxon>
        <taxon>Gammaproteobacteria</taxon>
        <taxon>Candidatus Tenderiales</taxon>
        <taxon>Candidatus Tenderiaceae</taxon>
        <taxon>Candidatus Tenderia</taxon>
    </lineage>
</organism>
<dbReference type="PROSITE" id="PS00067">
    <property type="entry name" value="3HCDH"/>
    <property type="match status" value="1"/>
</dbReference>
<proteinExistence type="inferred from homology"/>
<evidence type="ECO:0000256" key="9">
    <source>
        <dbReference type="ARBA" id="ARBA00023098"/>
    </source>
</evidence>
<sequence>MTEQQYKNWRLQRDDHDIAWLYIDKADAAANTLSAAVLEELNDILGRLKEDRPQGLVILSAKSSGFIAGADIKEFTTLGGQSDAEALIARGQAVLDRLAELSMPTVAVIQGFCLGGGMELALACRYRIADEDPKTRLGLPEVNLGIHPGFGGTVRLPPLVGAPAAMDMMLGGRALSARAAKKIGMVDYAVPDRRLLDAARHVVLTSPARKKATGWKAYTNHKLARPLLARYLRKQVAKRARQDHYPAPYALIDLWQEHMDDPRRMMREEAASVARLVMGDTAQNLVRVFFLQEQMKALGDKKEIDAKRVHVIGGGVMGGDIAAWCAMRGMHVTIQDRSHETLARVMKRAHTLFNRRLKQPRLIQAAMDRLMPDMAGSGVPKADVVIEAIFEDVDAKQSLYKEIEPQLKKDAVLATNTSSIPLEVLCKCLQKPSRLVGLHFFNPVAKMQLVEIVRGSQTSEKAVKQAAAFCRHIDRLPLPVKSAPGFLVNRVLMPYLLEAVTLEEEGVPGAVIDKAALDFGMPMGPIELADTVGLDICLSVARILSQQLDVPVPNRLEQLVAAGRLGRKSGEGFYRYSDGKKVFAGDNKEYTAPADVTDRMMLRFLNEAVACLREGIVDNADLLDGGVIFGTGFAPFRGGPMNYIDKMGKESLRQTLEVLEQKYGSRFKADEGWIDPE</sequence>
<evidence type="ECO:0000256" key="4">
    <source>
        <dbReference type="ARBA" id="ARBA00012076"/>
    </source>
</evidence>
<feature type="domain" description="3-hydroxyacyl-CoA dehydrogenase C-terminal" evidence="13">
    <location>
        <begin position="485"/>
        <end position="576"/>
    </location>
</feature>
<name>A0A832J866_9GAMM</name>
<dbReference type="InterPro" id="IPR006176">
    <property type="entry name" value="3-OHacyl-CoA_DH_NAD-bd"/>
</dbReference>
<dbReference type="GO" id="GO:0070403">
    <property type="term" value="F:NAD+ binding"/>
    <property type="evidence" value="ECO:0007669"/>
    <property type="project" value="InterPro"/>
</dbReference>
<evidence type="ECO:0000256" key="3">
    <source>
        <dbReference type="ARBA" id="ARBA00008750"/>
    </source>
</evidence>
<comment type="similarity">
    <text evidence="2">In the central section; belongs to the 3-hydroxyacyl-CoA dehydrogenase family.</text>
</comment>
<dbReference type="EC" id="4.2.1.17" evidence="4"/>
<dbReference type="UniPathway" id="UPA00659"/>
<evidence type="ECO:0000256" key="2">
    <source>
        <dbReference type="ARBA" id="ARBA00007005"/>
    </source>
</evidence>
<gene>
    <name evidence="15" type="ORF">ENJ65_03005</name>
</gene>
<keyword evidence="7" id="KW-0560">Oxidoreductase</keyword>
<evidence type="ECO:0000256" key="5">
    <source>
        <dbReference type="ARBA" id="ARBA00022832"/>
    </source>
</evidence>
<evidence type="ECO:0000256" key="12">
    <source>
        <dbReference type="ARBA" id="ARBA00049556"/>
    </source>
</evidence>
<dbReference type="InterPro" id="IPR006108">
    <property type="entry name" value="3HC_DH_C"/>
</dbReference>
<dbReference type="CDD" id="cd06558">
    <property type="entry name" value="crotonase-like"/>
    <property type="match status" value="1"/>
</dbReference>
<dbReference type="Pfam" id="PF02737">
    <property type="entry name" value="3HCDH_N"/>
    <property type="match status" value="1"/>
</dbReference>
<evidence type="ECO:0000259" key="14">
    <source>
        <dbReference type="Pfam" id="PF02737"/>
    </source>
</evidence>
<evidence type="ECO:0000256" key="8">
    <source>
        <dbReference type="ARBA" id="ARBA00023027"/>
    </source>
</evidence>
<dbReference type="SUPFAM" id="SSF51735">
    <property type="entry name" value="NAD(P)-binding Rossmann-fold domains"/>
    <property type="match status" value="1"/>
</dbReference>